<name>A0ABY2SFA7_9HYPH</name>
<feature type="signal peptide" evidence="1">
    <location>
        <begin position="1"/>
        <end position="19"/>
    </location>
</feature>
<evidence type="ECO:0000256" key="1">
    <source>
        <dbReference type="SAM" id="SignalP"/>
    </source>
</evidence>
<dbReference type="EMBL" id="SZPQ01000041">
    <property type="protein sequence ID" value="TKI03584.1"/>
    <property type="molecule type" value="Genomic_DNA"/>
</dbReference>
<dbReference type="Proteomes" id="UP000305202">
    <property type="component" value="Unassembled WGS sequence"/>
</dbReference>
<keyword evidence="1" id="KW-0732">Signal</keyword>
<sequence length="200" mass="22850">MKRIALLFVFITYSLSAVADSDILDDYIPDNLSSIPKDVYVTAPVSAEEGAVGTSDQFGLKFDKSIFKKYPDLKKIKFEPDESMKQDRESLNIYKNGFYRALYFSKLINIINGETLFDFITKCGVLNKTASIADRGEADSNQFTIQYFVNLRRADNNEIVGESIYFNRVGNKFIADRTPFAYFMISDENFMKTFGLKCNK</sequence>
<evidence type="ECO:0000313" key="3">
    <source>
        <dbReference type="Proteomes" id="UP000305202"/>
    </source>
</evidence>
<dbReference type="RefSeq" id="WP_136992324.1">
    <property type="nucleotide sequence ID" value="NZ_SZPQ01000041.1"/>
</dbReference>
<comment type="caution">
    <text evidence="2">The sequence shown here is derived from an EMBL/GenBank/DDBJ whole genome shotgun (WGS) entry which is preliminary data.</text>
</comment>
<evidence type="ECO:0000313" key="2">
    <source>
        <dbReference type="EMBL" id="TKI03584.1"/>
    </source>
</evidence>
<feature type="chain" id="PRO_5046878934" evidence="1">
    <location>
        <begin position="20"/>
        <end position="200"/>
    </location>
</feature>
<protein>
    <submittedName>
        <fullName evidence="2">Uncharacterized protein</fullName>
    </submittedName>
</protein>
<keyword evidence="3" id="KW-1185">Reference proteome</keyword>
<reference evidence="2 3" key="1">
    <citation type="submission" date="2019-04" db="EMBL/GenBank/DDBJ databases">
        <authorList>
            <person name="Li M."/>
            <person name="Gao C."/>
        </authorList>
    </citation>
    <scope>NUCLEOTIDE SEQUENCE [LARGE SCALE GENOMIC DNA]</scope>
    <source>
        <strain evidence="2 3">BGMRC 2031</strain>
    </source>
</reference>
<gene>
    <name evidence="2" type="ORF">FCN80_21135</name>
</gene>
<organism evidence="2 3">
    <name type="scientific">Martelella alba</name>
    <dbReference type="NCBI Taxonomy" id="2590451"/>
    <lineage>
        <taxon>Bacteria</taxon>
        <taxon>Pseudomonadati</taxon>
        <taxon>Pseudomonadota</taxon>
        <taxon>Alphaproteobacteria</taxon>
        <taxon>Hyphomicrobiales</taxon>
        <taxon>Aurantimonadaceae</taxon>
        <taxon>Martelella</taxon>
    </lineage>
</organism>
<accession>A0ABY2SFA7</accession>
<proteinExistence type="predicted"/>